<keyword evidence="2" id="KW-1185">Reference proteome</keyword>
<proteinExistence type="predicted"/>
<evidence type="ECO:0000313" key="2">
    <source>
        <dbReference type="Proteomes" id="UP001157167"/>
    </source>
</evidence>
<dbReference type="Proteomes" id="UP001157167">
    <property type="component" value="Unassembled WGS sequence"/>
</dbReference>
<accession>A0ABQ6F808</accession>
<organism evidence="1 2">
    <name type="scientific">Zoogloea oryzae</name>
    <dbReference type="NCBI Taxonomy" id="310767"/>
    <lineage>
        <taxon>Bacteria</taxon>
        <taxon>Pseudomonadati</taxon>
        <taxon>Pseudomonadota</taxon>
        <taxon>Betaproteobacteria</taxon>
        <taxon>Rhodocyclales</taxon>
        <taxon>Zoogloeaceae</taxon>
        <taxon>Zoogloea</taxon>
    </lineage>
</organism>
<comment type="caution">
    <text evidence="1">The sequence shown here is derived from an EMBL/GenBank/DDBJ whole genome shotgun (WGS) entry which is preliminary data.</text>
</comment>
<reference evidence="2" key="1">
    <citation type="journal article" date="2019" name="Int. J. Syst. Evol. Microbiol.">
        <title>The Global Catalogue of Microorganisms (GCM) 10K type strain sequencing project: providing services to taxonomists for standard genome sequencing and annotation.</title>
        <authorList>
            <consortium name="The Broad Institute Genomics Platform"/>
            <consortium name="The Broad Institute Genome Sequencing Center for Infectious Disease"/>
            <person name="Wu L."/>
            <person name="Ma J."/>
        </authorList>
    </citation>
    <scope>NUCLEOTIDE SEQUENCE [LARGE SCALE GENOMIC DNA]</scope>
    <source>
        <strain evidence="2">NBRC 102407</strain>
    </source>
</reference>
<protein>
    <submittedName>
        <fullName evidence="1">Uncharacterized protein</fullName>
    </submittedName>
</protein>
<gene>
    <name evidence="1" type="ORF">GCM10007933_02690</name>
</gene>
<sequence length="88" mass="9160">MKPTAPELQNAQLAGTIHSGLTATTRDGKPARLAIIDEDGNVIDAGIAVAREAWKVALTVHTNFLRGSGHLVVHSTPPGLPTHHQAAA</sequence>
<dbReference type="EMBL" id="BSPX01000002">
    <property type="protein sequence ID" value="GLT20817.1"/>
    <property type="molecule type" value="Genomic_DNA"/>
</dbReference>
<dbReference type="RefSeq" id="WP_284186407.1">
    <property type="nucleotide sequence ID" value="NZ_BSPX01000002.1"/>
</dbReference>
<name>A0ABQ6F808_9RHOO</name>
<evidence type="ECO:0000313" key="1">
    <source>
        <dbReference type="EMBL" id="GLT20817.1"/>
    </source>
</evidence>